<evidence type="ECO:0000256" key="1">
    <source>
        <dbReference type="SAM" id="MobiDB-lite"/>
    </source>
</evidence>
<reference evidence="3 4" key="1">
    <citation type="journal article" date="2018" name="MBio">
        <title>Comparative Genomics Reveals the Core Gene Toolbox for the Fungus-Insect Symbiosis.</title>
        <authorList>
            <person name="Wang Y."/>
            <person name="Stata M."/>
            <person name="Wang W."/>
            <person name="Stajich J.E."/>
            <person name="White M.M."/>
            <person name="Moncalvo J.M."/>
        </authorList>
    </citation>
    <scope>NUCLEOTIDE SEQUENCE [LARGE SCALE GENOMIC DNA]</scope>
    <source>
        <strain evidence="3 4">SC-DP-2</strain>
    </source>
</reference>
<keyword evidence="4" id="KW-1185">Reference proteome</keyword>
<evidence type="ECO:0000313" key="3">
    <source>
        <dbReference type="EMBL" id="PVV02236.1"/>
    </source>
</evidence>
<dbReference type="OrthoDB" id="5597598at2759"/>
<feature type="domain" description="DUF4939" evidence="2">
    <location>
        <begin position="55"/>
        <end position="133"/>
    </location>
</feature>
<evidence type="ECO:0000313" key="4">
    <source>
        <dbReference type="Proteomes" id="UP000245609"/>
    </source>
</evidence>
<proteinExistence type="predicted"/>
<dbReference type="EMBL" id="MBFS01000550">
    <property type="protein sequence ID" value="PVV02236.1"/>
    <property type="molecule type" value="Genomic_DNA"/>
</dbReference>
<organism evidence="3 4">
    <name type="scientific">Smittium megazygosporum</name>
    <dbReference type="NCBI Taxonomy" id="133381"/>
    <lineage>
        <taxon>Eukaryota</taxon>
        <taxon>Fungi</taxon>
        <taxon>Fungi incertae sedis</taxon>
        <taxon>Zoopagomycota</taxon>
        <taxon>Kickxellomycotina</taxon>
        <taxon>Harpellomycetes</taxon>
        <taxon>Harpellales</taxon>
        <taxon>Legeriomycetaceae</taxon>
        <taxon>Smittium</taxon>
    </lineage>
</organism>
<evidence type="ECO:0000259" key="2">
    <source>
        <dbReference type="Pfam" id="PF16297"/>
    </source>
</evidence>
<feature type="compositionally biased region" description="Polar residues" evidence="1">
    <location>
        <begin position="179"/>
        <end position="202"/>
    </location>
</feature>
<dbReference type="STRING" id="133381.A0A2T9ZCC1"/>
<protein>
    <recommendedName>
        <fullName evidence="2">DUF4939 domain-containing protein</fullName>
    </recommendedName>
</protein>
<dbReference type="Pfam" id="PF16297">
    <property type="entry name" value="DUF4939"/>
    <property type="match status" value="1"/>
</dbReference>
<accession>A0A2T9ZCC1</accession>
<comment type="caution">
    <text evidence="3">The sequence shown here is derived from an EMBL/GenBank/DDBJ whole genome shotgun (WGS) entry which is preliminary data.</text>
</comment>
<name>A0A2T9ZCC1_9FUNG</name>
<gene>
    <name evidence="3" type="ORF">BB560_003315</name>
</gene>
<dbReference type="AlphaFoldDB" id="A0A2T9ZCC1"/>
<feature type="region of interest" description="Disordered" evidence="1">
    <location>
        <begin position="179"/>
        <end position="207"/>
    </location>
</feature>
<sequence>MANAFNLFISTNKVRMWPNGPPPIVFGTFGPSNSQNQNISASFVEGMGLNNELRLPDTNKFDGDPKKFKELMSQMLLHFWAKPETFCSEHNKIAFIGAQIIGTASTWFGKLILGNSSALNKFELFSSLFAQNFSDPTFAVKAQTRLKKYLPDDLEGVVTACAKVENRIAELEATQFSGYNNYKSPSSQPSHYQNRSQNTPQDPDSIDIDSVVKRRSHIASYKN</sequence>
<dbReference type="Proteomes" id="UP000245609">
    <property type="component" value="Unassembled WGS sequence"/>
</dbReference>
<dbReference type="InterPro" id="IPR032549">
    <property type="entry name" value="DUF4939"/>
</dbReference>